<dbReference type="STRING" id="444597.BST26_12300"/>
<keyword evidence="2" id="KW-1185">Reference proteome</keyword>
<evidence type="ECO:0000313" key="2">
    <source>
        <dbReference type="Proteomes" id="UP000192801"/>
    </source>
</evidence>
<dbReference type="SUPFAM" id="SSF50475">
    <property type="entry name" value="FMN-binding split barrel"/>
    <property type="match status" value="1"/>
</dbReference>
<dbReference type="InterPro" id="IPR012349">
    <property type="entry name" value="Split_barrel_FMN-bd"/>
</dbReference>
<dbReference type="OrthoDB" id="8907583at2"/>
<dbReference type="AlphaFoldDB" id="A0A1X0DBX2"/>
<sequence length="124" mass="13180">MSTVDLDRLAVALDEYQQAFLVTVGDDHRPHSVLVDPVLTGGVFDLGPFGGHTATNITAHSIVTILWPPREPGGYALMVDGRASPTTPGTLRVTPTRALLHRRAKPGSAVAELGCLHDCVVFEA</sequence>
<dbReference type="RefSeq" id="WP_083031307.1">
    <property type="nucleotide sequence ID" value="NZ_AP022618.1"/>
</dbReference>
<dbReference type="Proteomes" id="UP000192801">
    <property type="component" value="Unassembled WGS sequence"/>
</dbReference>
<proteinExistence type="predicted"/>
<name>A0A1X0DBX2_9MYCO</name>
<evidence type="ECO:0000313" key="1">
    <source>
        <dbReference type="EMBL" id="ORA69895.1"/>
    </source>
</evidence>
<gene>
    <name evidence="1" type="ORF">BST26_12300</name>
</gene>
<reference evidence="1 2" key="1">
    <citation type="submission" date="2016-12" db="EMBL/GenBank/DDBJ databases">
        <title>The new phylogeny of genus Mycobacterium.</title>
        <authorList>
            <person name="Tortoli E."/>
            <person name="Trovato A."/>
            <person name="Cirillo D.M."/>
        </authorList>
    </citation>
    <scope>NUCLEOTIDE SEQUENCE [LARGE SCALE GENOMIC DNA]</scope>
    <source>
        <strain evidence="1 2">DSM 45130</strain>
    </source>
</reference>
<protein>
    <submittedName>
        <fullName evidence="1">Uncharacterized protein</fullName>
    </submittedName>
</protein>
<organism evidence="1 2">
    <name type="scientific">Mycolicibacterium insubricum</name>
    <dbReference type="NCBI Taxonomy" id="444597"/>
    <lineage>
        <taxon>Bacteria</taxon>
        <taxon>Bacillati</taxon>
        <taxon>Actinomycetota</taxon>
        <taxon>Actinomycetes</taxon>
        <taxon>Mycobacteriales</taxon>
        <taxon>Mycobacteriaceae</taxon>
        <taxon>Mycolicibacterium</taxon>
    </lineage>
</organism>
<accession>A0A1X0DBX2</accession>
<dbReference type="Gene3D" id="2.30.110.10">
    <property type="entry name" value="Electron Transport, Fmn-binding Protein, Chain A"/>
    <property type="match status" value="1"/>
</dbReference>
<dbReference type="EMBL" id="MVHS01000027">
    <property type="protein sequence ID" value="ORA69895.1"/>
    <property type="molecule type" value="Genomic_DNA"/>
</dbReference>
<comment type="caution">
    <text evidence="1">The sequence shown here is derived from an EMBL/GenBank/DDBJ whole genome shotgun (WGS) entry which is preliminary data.</text>
</comment>